<keyword evidence="1" id="KW-0238">DNA-binding</keyword>
<accession>A0A149TTD8</accession>
<dbReference type="PANTHER" id="PTHR46797:SF1">
    <property type="entry name" value="METHYLPHOSPHONATE SYNTHASE"/>
    <property type="match status" value="1"/>
</dbReference>
<dbReference type="InterPro" id="IPR001387">
    <property type="entry name" value="Cro/C1-type_HTH"/>
</dbReference>
<evidence type="ECO:0000256" key="2">
    <source>
        <dbReference type="SAM" id="MobiDB-lite"/>
    </source>
</evidence>
<evidence type="ECO:0000259" key="3">
    <source>
        <dbReference type="PROSITE" id="PS50943"/>
    </source>
</evidence>
<dbReference type="SMART" id="SM00530">
    <property type="entry name" value="HTH_XRE"/>
    <property type="match status" value="1"/>
</dbReference>
<sequence length="177" mass="19896">MTHTPSSEEPVSSSSSPRATSMDTHIGKRIRLRRMLLGLSQEKLGEAVGITFQQIQKYERGTNRVGASRLYQIASALDVPVSFFFDDQEKPSFPQRADTHSSHYFGLAERKTLFEGAAPSRPLPGFTQDDMPLLARKETLELIRAYYSIPDPTVRKHMLDLIRSMGPAKDKKETDPS</sequence>
<feature type="compositionally biased region" description="Low complexity" evidence="2">
    <location>
        <begin position="1"/>
        <end position="17"/>
    </location>
</feature>
<comment type="caution">
    <text evidence="4">The sequence shown here is derived from an EMBL/GenBank/DDBJ whole genome shotgun (WGS) entry which is preliminary data.</text>
</comment>
<dbReference type="GO" id="GO:0003677">
    <property type="term" value="F:DNA binding"/>
    <property type="evidence" value="ECO:0007669"/>
    <property type="project" value="UniProtKB-KW"/>
</dbReference>
<dbReference type="InterPro" id="IPR010982">
    <property type="entry name" value="Lambda_DNA-bd_dom_sf"/>
</dbReference>
<dbReference type="InterPro" id="IPR050807">
    <property type="entry name" value="TransReg_Diox_bact_type"/>
</dbReference>
<dbReference type="PATRIC" id="fig|104102.12.peg.1033"/>
<dbReference type="PROSITE" id="PS50943">
    <property type="entry name" value="HTH_CROC1"/>
    <property type="match status" value="1"/>
</dbReference>
<gene>
    <name evidence="4" type="ORF">AD947_11225</name>
</gene>
<dbReference type="CDD" id="cd00093">
    <property type="entry name" value="HTH_XRE"/>
    <property type="match status" value="1"/>
</dbReference>
<dbReference type="SUPFAM" id="SSF47413">
    <property type="entry name" value="lambda repressor-like DNA-binding domains"/>
    <property type="match status" value="1"/>
</dbReference>
<dbReference type="Pfam" id="PF01381">
    <property type="entry name" value="HTH_3"/>
    <property type="match status" value="1"/>
</dbReference>
<evidence type="ECO:0000313" key="5">
    <source>
        <dbReference type="Proteomes" id="UP000075411"/>
    </source>
</evidence>
<protein>
    <submittedName>
        <fullName evidence="4">Transcriptional regulator</fullName>
    </submittedName>
</protein>
<dbReference type="Gene3D" id="1.10.260.40">
    <property type="entry name" value="lambda repressor-like DNA-binding domains"/>
    <property type="match status" value="1"/>
</dbReference>
<dbReference type="GO" id="GO:0005829">
    <property type="term" value="C:cytosol"/>
    <property type="evidence" value="ECO:0007669"/>
    <property type="project" value="TreeGrafter"/>
</dbReference>
<evidence type="ECO:0000313" key="4">
    <source>
        <dbReference type="EMBL" id="KXV56349.1"/>
    </source>
</evidence>
<evidence type="ECO:0000256" key="1">
    <source>
        <dbReference type="ARBA" id="ARBA00023125"/>
    </source>
</evidence>
<reference evidence="4 5" key="1">
    <citation type="submission" date="2015-06" db="EMBL/GenBank/DDBJ databases">
        <title>Improved classification and identification of acetic acid bacteria using matrix-assisted laser desorption/ionization time-of-flight mass spectrometry; Gluconobacter nephelii and Gluconobacter uchimurae are later heterotypic synonyms of Gluconobacter japonicus and Gluconobacter oxydans, respectively.</title>
        <authorList>
            <person name="Li L."/>
            <person name="Cleenwerck I."/>
            <person name="De Vuyst L."/>
            <person name="Vandamme P."/>
        </authorList>
    </citation>
    <scope>NUCLEOTIDE SEQUENCE [LARGE SCALE GENOMIC DNA]</scope>
    <source>
        <strain evidence="4 5">LMG 1663</strain>
    </source>
</reference>
<dbReference type="GO" id="GO:0003700">
    <property type="term" value="F:DNA-binding transcription factor activity"/>
    <property type="evidence" value="ECO:0007669"/>
    <property type="project" value="TreeGrafter"/>
</dbReference>
<feature type="region of interest" description="Disordered" evidence="2">
    <location>
        <begin position="1"/>
        <end position="25"/>
    </location>
</feature>
<feature type="domain" description="HTH cro/C1-type" evidence="3">
    <location>
        <begin position="30"/>
        <end position="84"/>
    </location>
</feature>
<dbReference type="RefSeq" id="WP_197460698.1">
    <property type="nucleotide sequence ID" value="NZ_LHZT01000126.1"/>
</dbReference>
<dbReference type="PANTHER" id="PTHR46797">
    <property type="entry name" value="HTH-TYPE TRANSCRIPTIONAL REGULATOR"/>
    <property type="match status" value="1"/>
</dbReference>
<dbReference type="Proteomes" id="UP000075411">
    <property type="component" value="Unassembled WGS sequence"/>
</dbReference>
<dbReference type="AlphaFoldDB" id="A0A149TTD8"/>
<name>A0A149TTD8_9PROT</name>
<organism evidence="4 5">
    <name type="scientific">Acetobacter tropicalis</name>
    <dbReference type="NCBI Taxonomy" id="104102"/>
    <lineage>
        <taxon>Bacteria</taxon>
        <taxon>Pseudomonadati</taxon>
        <taxon>Pseudomonadota</taxon>
        <taxon>Alphaproteobacteria</taxon>
        <taxon>Acetobacterales</taxon>
        <taxon>Acetobacteraceae</taxon>
        <taxon>Acetobacter</taxon>
    </lineage>
</organism>
<dbReference type="EMBL" id="LHZT01000126">
    <property type="protein sequence ID" value="KXV56349.1"/>
    <property type="molecule type" value="Genomic_DNA"/>
</dbReference>
<proteinExistence type="predicted"/>